<evidence type="ECO:0000256" key="4">
    <source>
        <dbReference type="ARBA" id="ARBA00022692"/>
    </source>
</evidence>
<dbReference type="RefSeq" id="WP_074199860.1">
    <property type="nucleotide sequence ID" value="NZ_FSQZ01000001.1"/>
</dbReference>
<dbReference type="Proteomes" id="UP000185093">
    <property type="component" value="Unassembled WGS sequence"/>
</dbReference>
<dbReference type="Gene3D" id="1.10.1760.20">
    <property type="match status" value="1"/>
</dbReference>
<organism evidence="8 9">
    <name type="scientific">Acetomicrobium flavidum</name>
    <dbReference type="NCBI Taxonomy" id="49896"/>
    <lineage>
        <taxon>Bacteria</taxon>
        <taxon>Thermotogati</taxon>
        <taxon>Synergistota</taxon>
        <taxon>Synergistia</taxon>
        <taxon>Synergistales</taxon>
        <taxon>Acetomicrobiaceae</taxon>
        <taxon>Acetomicrobium</taxon>
    </lineage>
</organism>
<feature type="transmembrane region" description="Helical" evidence="7">
    <location>
        <begin position="129"/>
        <end position="152"/>
    </location>
</feature>
<evidence type="ECO:0000256" key="5">
    <source>
        <dbReference type="ARBA" id="ARBA00022989"/>
    </source>
</evidence>
<dbReference type="PANTHER" id="PTHR34229">
    <property type="entry name" value="METAL TRANSPORT PROTEIN HI_1621-RELATED"/>
    <property type="match status" value="1"/>
</dbReference>
<gene>
    <name evidence="8" type="ORF">SAMN05444368_1634</name>
</gene>
<evidence type="ECO:0000256" key="6">
    <source>
        <dbReference type="ARBA" id="ARBA00023136"/>
    </source>
</evidence>
<reference evidence="8 9" key="1">
    <citation type="submission" date="2016-11" db="EMBL/GenBank/DDBJ databases">
        <authorList>
            <person name="Varghese N."/>
            <person name="Submissions S."/>
        </authorList>
    </citation>
    <scope>NUCLEOTIDE SEQUENCE [LARGE SCALE GENOMIC DNA]</scope>
    <source>
        <strain evidence="8 9">DSM 20664</strain>
    </source>
</reference>
<keyword evidence="2" id="KW-0813">Transport</keyword>
<sequence length="200" mass="20664">MHISEGVLSGYPLVVGAVGAAVGVAVGLKKIEMNDIPRVGIVSAALFVASLIHINVGPVSVHLILNGVGGIILGMQLFPAYFVALLLQVLLFQFGGITVLGVNICTMAFSGVIGGYLGRYIIKRGIQPWIGGAISGGTGVIMAGIFTAMALVFSGDVFIVTAKLVLIAHLPVVVIESIVGGFVIAYLYKIMPSSLGVCKR</sequence>
<evidence type="ECO:0000313" key="8">
    <source>
        <dbReference type="EMBL" id="SIN74057.1"/>
    </source>
</evidence>
<accession>A0ABY1JEX5</accession>
<comment type="subcellular location">
    <subcellularLocation>
        <location evidence="1">Cell membrane</location>
        <topology evidence="1">Multi-pass membrane protein</topology>
    </subcellularLocation>
</comment>
<keyword evidence="5 7" id="KW-1133">Transmembrane helix</keyword>
<evidence type="ECO:0000256" key="7">
    <source>
        <dbReference type="SAM" id="Phobius"/>
    </source>
</evidence>
<feature type="transmembrane region" description="Helical" evidence="7">
    <location>
        <begin position="6"/>
        <end position="27"/>
    </location>
</feature>
<feature type="transmembrane region" description="Helical" evidence="7">
    <location>
        <begin position="94"/>
        <end position="117"/>
    </location>
</feature>
<keyword evidence="9" id="KW-1185">Reference proteome</keyword>
<evidence type="ECO:0000256" key="3">
    <source>
        <dbReference type="ARBA" id="ARBA00022475"/>
    </source>
</evidence>
<keyword evidence="3" id="KW-1003">Cell membrane</keyword>
<name>A0ABY1JEX5_9BACT</name>
<dbReference type="EMBL" id="FSQZ01000001">
    <property type="protein sequence ID" value="SIN74057.1"/>
    <property type="molecule type" value="Genomic_DNA"/>
</dbReference>
<dbReference type="PANTHER" id="PTHR34229:SF1">
    <property type="entry name" value="METAL TRANSPORT PROTEIN HI_1621-RELATED"/>
    <property type="match status" value="1"/>
</dbReference>
<dbReference type="InterPro" id="IPR002751">
    <property type="entry name" value="CbiM/NikMN"/>
</dbReference>
<comment type="caution">
    <text evidence="8">The sequence shown here is derived from an EMBL/GenBank/DDBJ whole genome shotgun (WGS) entry which is preliminary data.</text>
</comment>
<evidence type="ECO:0000256" key="1">
    <source>
        <dbReference type="ARBA" id="ARBA00004651"/>
    </source>
</evidence>
<protein>
    <submittedName>
        <fullName evidence="8">Cobalt/nickel transport system permease protein</fullName>
    </submittedName>
</protein>
<evidence type="ECO:0000313" key="9">
    <source>
        <dbReference type="Proteomes" id="UP000185093"/>
    </source>
</evidence>
<dbReference type="NCBIfam" id="NF004905">
    <property type="entry name" value="PRK06265.1-5"/>
    <property type="match status" value="1"/>
</dbReference>
<proteinExistence type="predicted"/>
<keyword evidence="6 7" id="KW-0472">Membrane</keyword>
<feature type="transmembrane region" description="Helical" evidence="7">
    <location>
        <begin position="39"/>
        <end position="57"/>
    </location>
</feature>
<keyword evidence="4 7" id="KW-0812">Transmembrane</keyword>
<feature type="transmembrane region" description="Helical" evidence="7">
    <location>
        <begin position="164"/>
        <end position="188"/>
    </location>
</feature>
<dbReference type="Pfam" id="PF01891">
    <property type="entry name" value="CbiM"/>
    <property type="match status" value="1"/>
</dbReference>
<feature type="transmembrane region" description="Helical" evidence="7">
    <location>
        <begin position="63"/>
        <end position="87"/>
    </location>
</feature>
<evidence type="ECO:0000256" key="2">
    <source>
        <dbReference type="ARBA" id="ARBA00022448"/>
    </source>
</evidence>